<proteinExistence type="predicted"/>
<dbReference type="EMBL" id="AVBH01000177">
    <property type="protein sequence ID" value="KGO97882.1"/>
    <property type="molecule type" value="Genomic_DNA"/>
</dbReference>
<accession>A0A0A0M780</accession>
<feature type="region of interest" description="Disordered" evidence="1">
    <location>
        <begin position="1"/>
        <end position="74"/>
    </location>
</feature>
<feature type="compositionally biased region" description="Basic and acidic residues" evidence="1">
    <location>
        <begin position="16"/>
        <end position="34"/>
    </location>
</feature>
<organism evidence="2 3">
    <name type="scientific">Lysobacter defluvii IMMIB APB-9 = DSM 18482</name>
    <dbReference type="NCBI Taxonomy" id="1385515"/>
    <lineage>
        <taxon>Bacteria</taxon>
        <taxon>Pseudomonadati</taxon>
        <taxon>Pseudomonadota</taxon>
        <taxon>Gammaproteobacteria</taxon>
        <taxon>Lysobacterales</taxon>
        <taxon>Lysobacteraceae</taxon>
        <taxon>Novilysobacter</taxon>
    </lineage>
</organism>
<evidence type="ECO:0000256" key="1">
    <source>
        <dbReference type="SAM" id="MobiDB-lite"/>
    </source>
</evidence>
<reference evidence="2 3" key="1">
    <citation type="submission" date="2013-08" db="EMBL/GenBank/DDBJ databases">
        <title>Genomic analysis of Lysobacter defluvii.</title>
        <authorList>
            <person name="Wang Q."/>
            <person name="Wang G."/>
        </authorList>
    </citation>
    <scope>NUCLEOTIDE SEQUENCE [LARGE SCALE GENOMIC DNA]</scope>
    <source>
        <strain evidence="2 3">IMMIB APB-9</strain>
    </source>
</reference>
<gene>
    <name evidence="2" type="ORF">N791_06890</name>
</gene>
<evidence type="ECO:0000313" key="2">
    <source>
        <dbReference type="EMBL" id="KGO97882.1"/>
    </source>
</evidence>
<sequence length="220" mass="23068">MSIIRSGSGPGTDAGAVREQEGGRGSRTPGRADAESVQAFRQAMEQHQAGRAAGQHVQAGDAQPQPGAASDGEAAFRHGLQQDTVDPARNGSDVLPPPESAAMWQAQHMAAQVHSMPASAPPPPANPATLARMLERHVRQFAVSEGGTLNGDGQVLLRLDESTLPGTDLMLSRTADGWVLQADVRSAESFDAIRQAAGQLGERFAERGLGSLVVEPRYHG</sequence>
<dbReference type="Proteomes" id="UP000030003">
    <property type="component" value="Unassembled WGS sequence"/>
</dbReference>
<comment type="caution">
    <text evidence="2">The sequence shown here is derived from an EMBL/GenBank/DDBJ whole genome shotgun (WGS) entry which is preliminary data.</text>
</comment>
<protein>
    <submittedName>
        <fullName evidence="2">Uncharacterized protein</fullName>
    </submittedName>
</protein>
<keyword evidence="3" id="KW-1185">Reference proteome</keyword>
<feature type="compositionally biased region" description="Low complexity" evidence="1">
    <location>
        <begin position="58"/>
        <end position="69"/>
    </location>
</feature>
<evidence type="ECO:0000313" key="3">
    <source>
        <dbReference type="Proteomes" id="UP000030003"/>
    </source>
</evidence>
<dbReference type="RefSeq" id="WP_027069174.1">
    <property type="nucleotide sequence ID" value="NZ_AUHT01000005.1"/>
</dbReference>
<dbReference type="OrthoDB" id="5959734at2"/>
<name>A0A0A0M780_9GAMM</name>
<dbReference type="AlphaFoldDB" id="A0A0A0M780"/>
<dbReference type="STRING" id="1385515.GCA_000423325_00679"/>